<dbReference type="eggNOG" id="COG4773">
    <property type="taxonomic scope" value="Bacteria"/>
</dbReference>
<organism evidence="1 2">
    <name type="scientific">Nitrosococcus halophilus (strain Nc4)</name>
    <dbReference type="NCBI Taxonomy" id="472759"/>
    <lineage>
        <taxon>Bacteria</taxon>
        <taxon>Pseudomonadati</taxon>
        <taxon>Pseudomonadota</taxon>
        <taxon>Gammaproteobacteria</taxon>
        <taxon>Chromatiales</taxon>
        <taxon>Chromatiaceae</taxon>
        <taxon>Nitrosococcus</taxon>
    </lineage>
</organism>
<dbReference type="KEGG" id="nhl:Nhal_3546"/>
<dbReference type="Proteomes" id="UP000001844">
    <property type="component" value="Chromosome"/>
</dbReference>
<name>D5C1Y2_NITHN</name>
<accession>D5C1Y2</accession>
<dbReference type="STRING" id="472759.Nhal_3546"/>
<protein>
    <submittedName>
        <fullName evidence="1">TPR repeat-containing protein</fullName>
    </submittedName>
</protein>
<keyword evidence="2" id="KW-1185">Reference proteome</keyword>
<evidence type="ECO:0000313" key="2">
    <source>
        <dbReference type="Proteomes" id="UP000001844"/>
    </source>
</evidence>
<dbReference type="HOGENOM" id="CLU_1873247_0_0_6"/>
<dbReference type="RefSeq" id="WP_013034419.1">
    <property type="nucleotide sequence ID" value="NC_013960.1"/>
</dbReference>
<reference evidence="2" key="1">
    <citation type="submission" date="2010-04" db="EMBL/GenBank/DDBJ databases">
        <title>Complete genome sequence of Nitrosococcus halophilus Nc4, a salt-adapted, aerobic obligate ammonia-oxidizing sulfur purple bacterium.</title>
        <authorList>
            <consortium name="US DOE Joint Genome Institute"/>
            <person name="Campbell M.A."/>
            <person name="Malfatti S.A."/>
            <person name="Chain P.S.G."/>
            <person name="Heidelberg J.F."/>
            <person name="Ward B.B."/>
            <person name="Klotz M.G."/>
        </authorList>
    </citation>
    <scope>NUCLEOTIDE SEQUENCE [LARGE SCALE GENOMIC DNA]</scope>
    <source>
        <strain evidence="2">Nc4</strain>
    </source>
</reference>
<dbReference type="EMBL" id="CP001798">
    <property type="protein sequence ID" value="ADE16570.1"/>
    <property type="molecule type" value="Genomic_DNA"/>
</dbReference>
<sequence length="136" mass="16092">MNRQGLDVWHYGVAIDQRFSSSFYAGTEFSKRDLRIQGTMDSRAVVENWDEYLGRAYFYWTLHPRIATSTEYHFKRLEQGKNLSQSTGFQELETHRIPISINFFHPSGLSTRIKATFIDHIKRVRSCQVRNKRMNI</sequence>
<gene>
    <name evidence="1" type="ordered locus">Nhal_3546</name>
</gene>
<proteinExistence type="predicted"/>
<evidence type="ECO:0000313" key="1">
    <source>
        <dbReference type="EMBL" id="ADE16570.1"/>
    </source>
</evidence>
<dbReference type="AlphaFoldDB" id="D5C1Y2"/>